<protein>
    <submittedName>
        <fullName evidence="3">Chaperone J-domain-containing protein</fullName>
    </submittedName>
</protein>
<feature type="compositionally biased region" description="Polar residues" evidence="1">
    <location>
        <begin position="40"/>
        <end position="61"/>
    </location>
</feature>
<dbReference type="Gene3D" id="1.10.287.110">
    <property type="entry name" value="DnaJ domain"/>
    <property type="match status" value="1"/>
</dbReference>
<dbReference type="HOGENOM" id="CLU_005723_0_0_1"/>
<evidence type="ECO:0000313" key="4">
    <source>
        <dbReference type="Proteomes" id="UP000016922"/>
    </source>
</evidence>
<sequence length="916" mass="99370">MDDLNGLDWSATTSATTSKAPQGTGNYYPSLRPTPPPQLSGRTTPLSNQASGLSKSSTTSAFAAPVKSPTPDLFSNLVSFGSSKASTLTLQQQHEKLQAEKRRQDEEKKRQYDAQFGGAQSWESLGSRTISPALTPTISSRSNTPLPKPLPANFARASSPVVNARNAPSPGDDDLFAAFNKDTKVDNSSFYPPPAASTSRTHTPGITVSKTTDLSNPQAWEQPTGGLDSGAFGDDDDPFGLGTMKPASRAMPQNTQPADDDDFLGDLGKPVEEIKRRSPALPEVTRTPEPQSESDDPWDKVVAELVDMGFSAEQSRRALTESGSGLDVQAAVGWILNDAHSQAKKKQQGRDSSRNNGSSSNGGTRDTSRNGSRREQKPSWMQEEERPQVRREDKLPSGEGDLAKTAAAMGNNLFKSANSLWKTSQKKVQKAVSEFQQDVDPSQPKWMREAAEREQADRARARKAKAAAPEVTDEALMLESGGRPPPKKGKAPEPRFTEPPSSRDHSPAMPTRPVDRMAAPRWQQQVSSDPRSRITKQAVEEQSAQAYVSPARRKKAAPQPVQRQQEPEPDLLFSSSVPSQSRPAPSRPSQRPSPAQSKPSTPIPTRPKAPPRNIPLLSSHALSSSTENRLAGTTHFKRGDYAAAHQSYSASLLSLPSSHPISIILLCNRALTSLKTGIPKSAVTDADTAIGIIGPARGEGETIDLGSEKKDMREFWGKALMRKAEALEQMEKWREALEVWKLCVESNVGGATAIQGRSRCEKALAPKPVRTVTPKPKPKPVVKSALSDLGPSQDSAAVSRLRAANIEAERADDEKFALSDKVDAKIGAWRDGKRDNLRALLGSLQDVMWEGSGWKKVGMHELVQGNKVKIHYMKAIGKCHPDKIAQDATTETRMIAGLVFATLNESWDKFKAQNGM</sequence>
<gene>
    <name evidence="3" type="ORF">GLAREA_06334</name>
</gene>
<dbReference type="eggNOG" id="KOG0431">
    <property type="taxonomic scope" value="Eukaryota"/>
</dbReference>
<dbReference type="GO" id="GO:0005737">
    <property type="term" value="C:cytoplasm"/>
    <property type="evidence" value="ECO:0007669"/>
    <property type="project" value="TreeGrafter"/>
</dbReference>
<feature type="compositionally biased region" description="Basic and acidic residues" evidence="1">
    <location>
        <begin position="93"/>
        <end position="112"/>
    </location>
</feature>
<dbReference type="Gene3D" id="1.10.8.10">
    <property type="entry name" value="DNA helicase RuvA subunit, C-terminal domain"/>
    <property type="match status" value="1"/>
</dbReference>
<dbReference type="GeneID" id="19465388"/>
<dbReference type="PROSITE" id="PS50030">
    <property type="entry name" value="UBA"/>
    <property type="match status" value="1"/>
</dbReference>
<dbReference type="FunFam" id="1.25.40.10:FF:000354">
    <property type="entry name" value="UBA domain-containing protein 7"/>
    <property type="match status" value="1"/>
</dbReference>
<feature type="compositionally biased region" description="Polar residues" evidence="1">
    <location>
        <begin position="186"/>
        <end position="221"/>
    </location>
</feature>
<feature type="compositionally biased region" description="Pro residues" evidence="1">
    <location>
        <begin position="601"/>
        <end position="613"/>
    </location>
</feature>
<dbReference type="PANTHER" id="PTHR23172">
    <property type="entry name" value="AUXILIN/CYCLIN G-ASSOCIATED KINASE-RELATED"/>
    <property type="match status" value="1"/>
</dbReference>
<dbReference type="Gene3D" id="1.25.40.10">
    <property type="entry name" value="Tetratricopeptide repeat domain"/>
    <property type="match status" value="1"/>
</dbReference>
<evidence type="ECO:0000313" key="3">
    <source>
        <dbReference type="EMBL" id="EPE33322.1"/>
    </source>
</evidence>
<dbReference type="PANTHER" id="PTHR23172:SF19">
    <property type="entry name" value="J DOMAIN-CONTAINING PROTEIN"/>
    <property type="match status" value="1"/>
</dbReference>
<feature type="compositionally biased region" description="Basic and acidic residues" evidence="1">
    <location>
        <begin position="490"/>
        <end position="506"/>
    </location>
</feature>
<reference evidence="3 4" key="1">
    <citation type="journal article" date="2013" name="BMC Genomics">
        <title>Genomics-driven discovery of the pneumocandin biosynthetic gene cluster in the fungus Glarea lozoyensis.</title>
        <authorList>
            <person name="Chen L."/>
            <person name="Yue Q."/>
            <person name="Zhang X."/>
            <person name="Xiang M."/>
            <person name="Wang C."/>
            <person name="Li S."/>
            <person name="Che Y."/>
            <person name="Ortiz-Lopez F.J."/>
            <person name="Bills G.F."/>
            <person name="Liu X."/>
            <person name="An Z."/>
        </authorList>
    </citation>
    <scope>NUCLEOTIDE SEQUENCE [LARGE SCALE GENOMIC DNA]</scope>
    <source>
        <strain evidence="4">ATCC 20868 / MF5171</strain>
    </source>
</reference>
<dbReference type="GO" id="GO:0030276">
    <property type="term" value="F:clathrin binding"/>
    <property type="evidence" value="ECO:0007669"/>
    <property type="project" value="TreeGrafter"/>
</dbReference>
<dbReference type="KEGG" id="glz:GLAREA_06334"/>
<dbReference type="InterPro" id="IPR011990">
    <property type="entry name" value="TPR-like_helical_dom_sf"/>
</dbReference>
<feature type="region of interest" description="Disordered" evidence="1">
    <location>
        <begin position="339"/>
        <end position="407"/>
    </location>
</feature>
<feature type="compositionally biased region" description="Low complexity" evidence="1">
    <location>
        <begin position="354"/>
        <end position="365"/>
    </location>
</feature>
<dbReference type="GO" id="GO:0072583">
    <property type="term" value="P:clathrin-dependent endocytosis"/>
    <property type="evidence" value="ECO:0007669"/>
    <property type="project" value="TreeGrafter"/>
</dbReference>
<organism evidence="3 4">
    <name type="scientific">Glarea lozoyensis (strain ATCC 20868 / MF5171)</name>
    <dbReference type="NCBI Taxonomy" id="1116229"/>
    <lineage>
        <taxon>Eukaryota</taxon>
        <taxon>Fungi</taxon>
        <taxon>Dikarya</taxon>
        <taxon>Ascomycota</taxon>
        <taxon>Pezizomycotina</taxon>
        <taxon>Leotiomycetes</taxon>
        <taxon>Helotiales</taxon>
        <taxon>Helotiaceae</taxon>
        <taxon>Glarea</taxon>
    </lineage>
</organism>
<dbReference type="AlphaFoldDB" id="S3D4G5"/>
<feature type="compositionally biased region" description="Low complexity" evidence="1">
    <location>
        <begin position="574"/>
        <end position="600"/>
    </location>
</feature>
<dbReference type="EMBL" id="KE145358">
    <property type="protein sequence ID" value="EPE33322.1"/>
    <property type="molecule type" value="Genomic_DNA"/>
</dbReference>
<dbReference type="OrthoDB" id="1717591at2759"/>
<feature type="region of interest" description="Disordered" evidence="1">
    <location>
        <begin position="184"/>
        <end position="301"/>
    </location>
</feature>
<dbReference type="OMA" id="GMHELVM"/>
<dbReference type="GO" id="GO:0072318">
    <property type="term" value="P:clathrin coat disassembly"/>
    <property type="evidence" value="ECO:0007669"/>
    <property type="project" value="TreeGrafter"/>
</dbReference>
<dbReference type="STRING" id="1116229.S3D4G5"/>
<keyword evidence="4" id="KW-1185">Reference proteome</keyword>
<dbReference type="InterPro" id="IPR036869">
    <property type="entry name" value="J_dom_sf"/>
</dbReference>
<dbReference type="eggNOG" id="KOG1124">
    <property type="taxonomic scope" value="Eukaryota"/>
</dbReference>
<feature type="domain" description="UBA" evidence="2">
    <location>
        <begin position="293"/>
        <end position="338"/>
    </location>
</feature>
<dbReference type="SUPFAM" id="SSF48452">
    <property type="entry name" value="TPR-like"/>
    <property type="match status" value="1"/>
</dbReference>
<feature type="compositionally biased region" description="Basic and acidic residues" evidence="1">
    <location>
        <begin position="366"/>
        <end position="396"/>
    </location>
</feature>
<evidence type="ECO:0000256" key="1">
    <source>
        <dbReference type="SAM" id="MobiDB-lite"/>
    </source>
</evidence>
<evidence type="ECO:0000259" key="2">
    <source>
        <dbReference type="PROSITE" id="PS50030"/>
    </source>
</evidence>
<dbReference type="SUPFAM" id="SSF46565">
    <property type="entry name" value="Chaperone J-domain"/>
    <property type="match status" value="1"/>
</dbReference>
<dbReference type="InterPro" id="IPR009060">
    <property type="entry name" value="UBA-like_sf"/>
</dbReference>
<dbReference type="FunFam" id="1.10.287.110:FF:000002">
    <property type="entry name" value="putative tyrosine-protein phosphatase auxilin isoform X2"/>
    <property type="match status" value="1"/>
</dbReference>
<feature type="region of interest" description="Disordered" evidence="1">
    <location>
        <begin position="769"/>
        <end position="790"/>
    </location>
</feature>
<feature type="region of interest" description="Disordered" evidence="1">
    <location>
        <begin position="88"/>
        <end position="154"/>
    </location>
</feature>
<dbReference type="RefSeq" id="XP_008079939.1">
    <property type="nucleotide sequence ID" value="XM_008081748.1"/>
</dbReference>
<feature type="compositionally biased region" description="Low complexity" evidence="1">
    <location>
        <begin position="10"/>
        <end position="20"/>
    </location>
</feature>
<dbReference type="SUPFAM" id="SSF46934">
    <property type="entry name" value="UBA-like"/>
    <property type="match status" value="1"/>
</dbReference>
<name>S3D4G5_GLAL2</name>
<dbReference type="Pfam" id="PF22562">
    <property type="entry name" value="UBA_7"/>
    <property type="match status" value="1"/>
</dbReference>
<feature type="region of interest" description="Disordered" evidence="1">
    <location>
        <begin position="421"/>
        <end position="628"/>
    </location>
</feature>
<feature type="compositionally biased region" description="Basic and acidic residues" evidence="1">
    <location>
        <begin position="446"/>
        <end position="459"/>
    </location>
</feature>
<proteinExistence type="predicted"/>
<accession>S3D4G5</accession>
<dbReference type="InterPro" id="IPR015940">
    <property type="entry name" value="UBA"/>
</dbReference>
<dbReference type="GO" id="GO:0031982">
    <property type="term" value="C:vesicle"/>
    <property type="evidence" value="ECO:0007669"/>
    <property type="project" value="TreeGrafter"/>
</dbReference>
<dbReference type="Proteomes" id="UP000016922">
    <property type="component" value="Unassembled WGS sequence"/>
</dbReference>
<feature type="compositionally biased region" description="Polar residues" evidence="1">
    <location>
        <begin position="121"/>
        <end position="145"/>
    </location>
</feature>
<feature type="region of interest" description="Disordered" evidence="1">
    <location>
        <begin position="1"/>
        <end position="68"/>
    </location>
</feature>